<evidence type="ECO:0000313" key="1">
    <source>
        <dbReference type="EMBL" id="TFJ98110.1"/>
    </source>
</evidence>
<reference evidence="1 2" key="2">
    <citation type="submission" date="2019-04" db="EMBL/GenBank/DDBJ databases">
        <title>The genome sequence of big-headed turtle.</title>
        <authorList>
            <person name="Gong S."/>
        </authorList>
    </citation>
    <scope>NUCLEOTIDE SEQUENCE [LARGE SCALE GENOMIC DNA]</scope>
    <source>
        <strain evidence="1">DO16091913</strain>
        <tissue evidence="1">Muscle</tissue>
    </source>
</reference>
<dbReference type="AlphaFoldDB" id="A0A4D9DLB9"/>
<dbReference type="EMBL" id="QXTE01000427">
    <property type="protein sequence ID" value="TFJ98110.1"/>
    <property type="molecule type" value="Genomic_DNA"/>
</dbReference>
<dbReference type="GO" id="GO:0016740">
    <property type="term" value="F:transferase activity"/>
    <property type="evidence" value="ECO:0007669"/>
    <property type="project" value="UniProtKB-KW"/>
</dbReference>
<keyword evidence="1" id="KW-0808">Transferase</keyword>
<reference evidence="1 2" key="1">
    <citation type="submission" date="2019-04" db="EMBL/GenBank/DDBJ databases">
        <title>Draft genome of the big-headed turtle Platysternon megacephalum.</title>
        <authorList>
            <person name="Gong S."/>
        </authorList>
    </citation>
    <scope>NUCLEOTIDE SEQUENCE [LARGE SCALE GENOMIC DNA]</scope>
    <source>
        <strain evidence="1">DO16091913</strain>
        <tissue evidence="1">Muscle</tissue>
    </source>
</reference>
<dbReference type="Proteomes" id="UP000297703">
    <property type="component" value="Unassembled WGS sequence"/>
</dbReference>
<name>A0A4D9DLB9_9SAUR</name>
<keyword evidence="2" id="KW-1185">Reference proteome</keyword>
<accession>A0A4D9DLB9</accession>
<protein>
    <submittedName>
        <fullName evidence="1">Dolichyl-diphosphooligosaccharide--protein glycosyltransferase subunit 4-like</fullName>
    </submittedName>
</protein>
<proteinExistence type="predicted"/>
<gene>
    <name evidence="1" type="ORF">DR999_PMT19987</name>
</gene>
<sequence>MQMTSLLIQTQPTPISPFLRIRRNLFISPKLKKFHQLQRGSIRLSLCWALKDSPLESTIGRWMSGAAMTGTWEWPEK</sequence>
<comment type="caution">
    <text evidence="1">The sequence shown here is derived from an EMBL/GenBank/DDBJ whole genome shotgun (WGS) entry which is preliminary data.</text>
</comment>
<organism evidence="1 2">
    <name type="scientific">Platysternon megacephalum</name>
    <name type="common">big-headed turtle</name>
    <dbReference type="NCBI Taxonomy" id="55544"/>
    <lineage>
        <taxon>Eukaryota</taxon>
        <taxon>Metazoa</taxon>
        <taxon>Chordata</taxon>
        <taxon>Craniata</taxon>
        <taxon>Vertebrata</taxon>
        <taxon>Euteleostomi</taxon>
        <taxon>Archelosauria</taxon>
        <taxon>Testudinata</taxon>
        <taxon>Testudines</taxon>
        <taxon>Cryptodira</taxon>
        <taxon>Durocryptodira</taxon>
        <taxon>Testudinoidea</taxon>
        <taxon>Platysternidae</taxon>
        <taxon>Platysternon</taxon>
    </lineage>
</organism>
<evidence type="ECO:0000313" key="2">
    <source>
        <dbReference type="Proteomes" id="UP000297703"/>
    </source>
</evidence>